<dbReference type="AlphaFoldDB" id="A0A511FI72"/>
<dbReference type="Proteomes" id="UP000564629">
    <property type="component" value="Unassembled WGS sequence"/>
</dbReference>
<protein>
    <submittedName>
        <fullName evidence="1">Uncharacterized protein</fullName>
    </submittedName>
</protein>
<dbReference type="Proteomes" id="UP000321723">
    <property type="component" value="Unassembled WGS sequence"/>
</dbReference>
<name>A0A511FI72_9CELL</name>
<gene>
    <name evidence="1" type="ORF">CHO01_40280</name>
    <name evidence="2" type="ORF">HNR08_002020</name>
</gene>
<dbReference type="RefSeq" id="WP_146840909.1">
    <property type="nucleotide sequence ID" value="NZ_BJVQ01000140.1"/>
</dbReference>
<dbReference type="OrthoDB" id="3779937at2"/>
<proteinExistence type="predicted"/>
<evidence type="ECO:0000313" key="2">
    <source>
        <dbReference type="EMBL" id="MBB5473284.1"/>
    </source>
</evidence>
<keyword evidence="3" id="KW-1185">Reference proteome</keyword>
<accession>A0A511FI72</accession>
<organism evidence="1 3">
    <name type="scientific">Cellulomonas hominis</name>
    <dbReference type="NCBI Taxonomy" id="156981"/>
    <lineage>
        <taxon>Bacteria</taxon>
        <taxon>Bacillati</taxon>
        <taxon>Actinomycetota</taxon>
        <taxon>Actinomycetes</taxon>
        <taxon>Micrococcales</taxon>
        <taxon>Cellulomonadaceae</taxon>
        <taxon>Cellulomonas</taxon>
    </lineage>
</organism>
<dbReference type="EMBL" id="BJVQ01000140">
    <property type="protein sequence ID" value="GEL48912.1"/>
    <property type="molecule type" value="Genomic_DNA"/>
</dbReference>
<evidence type="ECO:0000313" key="1">
    <source>
        <dbReference type="EMBL" id="GEL48912.1"/>
    </source>
</evidence>
<comment type="caution">
    <text evidence="1">The sequence shown here is derived from an EMBL/GenBank/DDBJ whole genome shotgun (WGS) entry which is preliminary data.</text>
</comment>
<reference evidence="2 4" key="2">
    <citation type="submission" date="2020-08" db="EMBL/GenBank/DDBJ databases">
        <title>Sequencing the genomes of 1000 actinobacteria strains.</title>
        <authorList>
            <person name="Klenk H.-P."/>
        </authorList>
    </citation>
    <scope>NUCLEOTIDE SEQUENCE [LARGE SCALE GENOMIC DNA]</scope>
    <source>
        <strain evidence="2 4">DSM 9581</strain>
    </source>
</reference>
<evidence type="ECO:0000313" key="4">
    <source>
        <dbReference type="Proteomes" id="UP000564629"/>
    </source>
</evidence>
<reference evidence="1 3" key="1">
    <citation type="submission" date="2019-07" db="EMBL/GenBank/DDBJ databases">
        <title>Whole genome shotgun sequence of Cellulomonas hominis NBRC 16055.</title>
        <authorList>
            <person name="Hosoyama A."/>
            <person name="Uohara A."/>
            <person name="Ohji S."/>
            <person name="Ichikawa N."/>
        </authorList>
    </citation>
    <scope>NUCLEOTIDE SEQUENCE [LARGE SCALE GENOMIC DNA]</scope>
    <source>
        <strain evidence="1 3">NBRC 16055</strain>
    </source>
</reference>
<dbReference type="EMBL" id="JACHDN010000001">
    <property type="protein sequence ID" value="MBB5473284.1"/>
    <property type="molecule type" value="Genomic_DNA"/>
</dbReference>
<sequence>MDCTGMGALVRELDHLAVSPFSGTARVVILHGSDAEPGQVDWTLGLIDLAGEPLGHRHLHMPETVDVLEVAQRYLAEGGLTVDGGWLPSPDLVRPRYYGRVLATSGLN</sequence>
<evidence type="ECO:0000313" key="3">
    <source>
        <dbReference type="Proteomes" id="UP000321723"/>
    </source>
</evidence>